<dbReference type="SUPFAM" id="SSF46785">
    <property type="entry name" value="Winged helix' DNA-binding domain"/>
    <property type="match status" value="1"/>
</dbReference>
<evidence type="ECO:0000313" key="1">
    <source>
        <dbReference type="EMBL" id="KAA6181163.1"/>
    </source>
</evidence>
<proteinExistence type="predicted"/>
<evidence type="ECO:0000313" key="2">
    <source>
        <dbReference type="Proteomes" id="UP000322981"/>
    </source>
</evidence>
<name>A0A5M8F8E6_9GAMM</name>
<reference evidence="1 2" key="1">
    <citation type="submission" date="2019-09" db="EMBL/GenBank/DDBJ databases">
        <title>Whole-genome sequence of the purple sulfur bacterium Thiohalocapsa marina DSM 19078.</title>
        <authorList>
            <person name="Kyndt J.A."/>
            <person name="Meyer T.E."/>
        </authorList>
    </citation>
    <scope>NUCLEOTIDE SEQUENCE [LARGE SCALE GENOMIC DNA]</scope>
    <source>
        <strain evidence="1 2">DSM 19078</strain>
    </source>
</reference>
<dbReference type="Proteomes" id="UP000322981">
    <property type="component" value="Unassembled WGS sequence"/>
</dbReference>
<dbReference type="Pfam" id="PF13412">
    <property type="entry name" value="HTH_24"/>
    <property type="match status" value="1"/>
</dbReference>
<organism evidence="1 2">
    <name type="scientific">Thiohalocapsa marina</name>
    <dbReference type="NCBI Taxonomy" id="424902"/>
    <lineage>
        <taxon>Bacteria</taxon>
        <taxon>Pseudomonadati</taxon>
        <taxon>Pseudomonadota</taxon>
        <taxon>Gammaproteobacteria</taxon>
        <taxon>Chromatiales</taxon>
        <taxon>Chromatiaceae</taxon>
        <taxon>Thiohalocapsa</taxon>
    </lineage>
</organism>
<dbReference type="OrthoDB" id="8537236at2"/>
<dbReference type="InterPro" id="IPR036390">
    <property type="entry name" value="WH_DNA-bd_sf"/>
</dbReference>
<accession>A0A5M8F8E6</accession>
<feature type="non-terminal residue" evidence="1">
    <location>
        <position position="76"/>
    </location>
</feature>
<dbReference type="Gene3D" id="1.10.10.10">
    <property type="entry name" value="Winged helix-like DNA-binding domain superfamily/Winged helix DNA-binding domain"/>
    <property type="match status" value="1"/>
</dbReference>
<keyword evidence="2" id="KW-1185">Reference proteome</keyword>
<sequence>MIKDEHQYRLLRHLEQHPGASQRELARLVGLSLSSTNDCLRAVIEKGWVKVENFTRSKTKQRYLYLLTPEGAQAKL</sequence>
<dbReference type="InterPro" id="IPR036388">
    <property type="entry name" value="WH-like_DNA-bd_sf"/>
</dbReference>
<comment type="caution">
    <text evidence="1">The sequence shown here is derived from an EMBL/GenBank/DDBJ whole genome shotgun (WGS) entry which is preliminary data.</text>
</comment>
<gene>
    <name evidence="1" type="ORF">F2Q65_19350</name>
</gene>
<dbReference type="AlphaFoldDB" id="A0A5M8F8E6"/>
<dbReference type="EMBL" id="VWXX01000097">
    <property type="protein sequence ID" value="KAA6181163.1"/>
    <property type="molecule type" value="Genomic_DNA"/>
</dbReference>
<protein>
    <submittedName>
        <fullName evidence="1">MarR family EPS-associated transcriptional regulator</fullName>
    </submittedName>
</protein>
<dbReference type="NCBIfam" id="TIGR04176">
    <property type="entry name" value="MarR_EPS"/>
    <property type="match status" value="1"/>
</dbReference>
<dbReference type="InterPro" id="IPR026433">
    <property type="entry name" value="MarR_EPS"/>
</dbReference>